<evidence type="ECO:0000313" key="3">
    <source>
        <dbReference type="EMBL" id="KAL2913876.1"/>
    </source>
</evidence>
<dbReference type="SUPFAM" id="SSF117281">
    <property type="entry name" value="Kelch motif"/>
    <property type="match status" value="1"/>
</dbReference>
<proteinExistence type="predicted"/>
<gene>
    <name evidence="3" type="ORF">HK105_206610</name>
</gene>
<evidence type="ECO:0000256" key="1">
    <source>
        <dbReference type="SAM" id="MobiDB-lite"/>
    </source>
</evidence>
<dbReference type="Gene3D" id="2.120.10.80">
    <property type="entry name" value="Kelch-type beta propeller"/>
    <property type="match status" value="2"/>
</dbReference>
<feature type="region of interest" description="Disordered" evidence="1">
    <location>
        <begin position="117"/>
        <end position="136"/>
    </location>
</feature>
<keyword evidence="2" id="KW-0732">Signal</keyword>
<feature type="compositionally biased region" description="Low complexity" evidence="1">
    <location>
        <begin position="466"/>
        <end position="486"/>
    </location>
</feature>
<feature type="signal peptide" evidence="2">
    <location>
        <begin position="1"/>
        <end position="29"/>
    </location>
</feature>
<accession>A0ABR4N326</accession>
<organism evidence="3 4">
    <name type="scientific">Polyrhizophydium stewartii</name>
    <dbReference type="NCBI Taxonomy" id="2732419"/>
    <lineage>
        <taxon>Eukaryota</taxon>
        <taxon>Fungi</taxon>
        <taxon>Fungi incertae sedis</taxon>
        <taxon>Chytridiomycota</taxon>
        <taxon>Chytridiomycota incertae sedis</taxon>
        <taxon>Chytridiomycetes</taxon>
        <taxon>Rhizophydiales</taxon>
        <taxon>Rhizophydiales incertae sedis</taxon>
        <taxon>Polyrhizophydium</taxon>
    </lineage>
</organism>
<feature type="region of interest" description="Disordered" evidence="1">
    <location>
        <begin position="466"/>
        <end position="499"/>
    </location>
</feature>
<name>A0ABR4N326_9FUNG</name>
<protein>
    <recommendedName>
        <fullName evidence="5">Galactose oxidase</fullName>
    </recommendedName>
</protein>
<evidence type="ECO:0000256" key="2">
    <source>
        <dbReference type="SAM" id="SignalP"/>
    </source>
</evidence>
<dbReference type="Proteomes" id="UP001527925">
    <property type="component" value="Unassembled WGS sequence"/>
</dbReference>
<evidence type="ECO:0008006" key="5">
    <source>
        <dbReference type="Google" id="ProtNLM"/>
    </source>
</evidence>
<dbReference type="InterPro" id="IPR015915">
    <property type="entry name" value="Kelch-typ_b-propeller"/>
</dbReference>
<evidence type="ECO:0000313" key="4">
    <source>
        <dbReference type="Proteomes" id="UP001527925"/>
    </source>
</evidence>
<dbReference type="Pfam" id="PF24681">
    <property type="entry name" value="Kelch_KLHDC2_KLHL20_DRC7"/>
    <property type="match status" value="1"/>
</dbReference>
<keyword evidence="4" id="KW-1185">Reference proteome</keyword>
<reference evidence="3 4" key="1">
    <citation type="submission" date="2023-09" db="EMBL/GenBank/DDBJ databases">
        <title>Pangenome analysis of Batrachochytrium dendrobatidis and related Chytrids.</title>
        <authorList>
            <person name="Yacoub M.N."/>
            <person name="Stajich J.E."/>
            <person name="James T.Y."/>
        </authorList>
    </citation>
    <scope>NUCLEOTIDE SEQUENCE [LARGE SCALE GENOMIC DNA]</scope>
    <source>
        <strain evidence="3 4">JEL0888</strain>
    </source>
</reference>
<sequence>MRSTPRRSSLSRAAAVFAVALLAAKPCRALELWGEPPLIWLGGDQTSAPSYGTKGVLDQTNWPSARLWSAMTTDAAGALWVYGGYGSGISTPSWNTVGALGDLWTYVPSKGKWAWVSGPPDTQSQDEGPQGQLGVPSLWSRPSARYGHSMWADKAGRIYVFGGGFTITNDLWRFDPADSKWTWLSGGPSNIRPAGVYGTRGAASTASQPGARNMAAVCSGVQSSTVWVFGGFGNGAISTLGYLNDLWTYNTDTGLWTWVAGSQIVNHPGNFEALNVPSNTTVPPARDEAVCWVDDVSGDVLIFGGKNGNGYLNDFFRFNPKTKIWTWIGGSPLAGSTGTPGIRGIADKNNIPSARYQHSGWKKGNDLILYGGVSYAGYESSVWRYRVIEGDWTLLSDGGAAFVGDFGDRGVQSSSSRLPSIFGQVSKDDGNAYVFSGNYFSSVKNGFGSALWLVDSSSATTISVTPTSTAAETSTTQTSTSATPASIVTETPKCWNNSP</sequence>
<dbReference type="InterPro" id="IPR006652">
    <property type="entry name" value="Kelch_1"/>
</dbReference>
<feature type="chain" id="PRO_5046774515" description="Galactose oxidase" evidence="2">
    <location>
        <begin position="30"/>
        <end position="499"/>
    </location>
</feature>
<dbReference type="Pfam" id="PF01344">
    <property type="entry name" value="Kelch_1"/>
    <property type="match status" value="1"/>
</dbReference>
<dbReference type="EMBL" id="JADGIZ020000040">
    <property type="protein sequence ID" value="KAL2913876.1"/>
    <property type="molecule type" value="Genomic_DNA"/>
</dbReference>
<comment type="caution">
    <text evidence="3">The sequence shown here is derived from an EMBL/GenBank/DDBJ whole genome shotgun (WGS) entry which is preliminary data.</text>
</comment>
<dbReference type="PANTHER" id="PTHR23244">
    <property type="entry name" value="KELCH REPEAT DOMAIN"/>
    <property type="match status" value="1"/>
</dbReference>